<keyword evidence="3" id="KW-1185">Reference proteome</keyword>
<dbReference type="InterPro" id="IPR014710">
    <property type="entry name" value="RmlC-like_jellyroll"/>
</dbReference>
<dbReference type="EMBL" id="LNQP01000026">
    <property type="protein sequence ID" value="KSU88269.1"/>
    <property type="molecule type" value="Genomic_DNA"/>
</dbReference>
<dbReference type="InterPro" id="IPR011051">
    <property type="entry name" value="RmlC_Cupin_sf"/>
</dbReference>
<dbReference type="GeneID" id="93682655"/>
<evidence type="ECO:0000259" key="1">
    <source>
        <dbReference type="Pfam" id="PF07883"/>
    </source>
</evidence>
<feature type="domain" description="Cupin type-2" evidence="1">
    <location>
        <begin position="37"/>
        <end position="91"/>
    </location>
</feature>
<reference evidence="2 3" key="1">
    <citation type="submission" date="2015-11" db="EMBL/GenBank/DDBJ databases">
        <title>Bacillus caseinolyticus sp nov.</title>
        <authorList>
            <person name="Dastager S.G."/>
            <person name="Mawlankar R."/>
        </authorList>
    </citation>
    <scope>NUCLEOTIDE SEQUENCE [LARGE SCALE GENOMIC DNA]</scope>
    <source>
        <strain evidence="2 3">SGD-V-76</strain>
    </source>
</reference>
<dbReference type="Pfam" id="PF07883">
    <property type="entry name" value="Cupin_2"/>
    <property type="match status" value="1"/>
</dbReference>
<dbReference type="Gene3D" id="2.60.120.10">
    <property type="entry name" value="Jelly Rolls"/>
    <property type="match status" value="1"/>
</dbReference>
<sequence length="110" mass="12116">MKIISFQQQQAVPVTRYNSELSSYLKIANLKEASIGIMYIEPGGITGHHEAPSKQLFLVIEGEGWVTSDDEVQVQVKKGQAALWEKDEWHTSGSDVGMTVIIIQGSSLIV</sequence>
<gene>
    <name evidence="2" type="ORF">AS180_08960</name>
</gene>
<accession>A0A0V8JN11</accession>
<dbReference type="RefSeq" id="WP_025911789.1">
    <property type="nucleotide sequence ID" value="NZ_KQ758642.1"/>
</dbReference>
<evidence type="ECO:0000313" key="2">
    <source>
        <dbReference type="EMBL" id="KSU88269.1"/>
    </source>
</evidence>
<dbReference type="AlphaFoldDB" id="A0A0V8JN11"/>
<evidence type="ECO:0000313" key="3">
    <source>
        <dbReference type="Proteomes" id="UP000053681"/>
    </source>
</evidence>
<proteinExistence type="predicted"/>
<name>A0A0V8JN11_9BACI</name>
<comment type="caution">
    <text evidence="2">The sequence shown here is derived from an EMBL/GenBank/DDBJ whole genome shotgun (WGS) entry which is preliminary data.</text>
</comment>
<dbReference type="InterPro" id="IPR013096">
    <property type="entry name" value="Cupin_2"/>
</dbReference>
<protein>
    <recommendedName>
        <fullName evidence="1">Cupin type-2 domain-containing protein</fullName>
    </recommendedName>
</protein>
<dbReference type="CDD" id="cd02208">
    <property type="entry name" value="cupin_RmlC-like"/>
    <property type="match status" value="1"/>
</dbReference>
<dbReference type="SUPFAM" id="SSF51182">
    <property type="entry name" value="RmlC-like cupins"/>
    <property type="match status" value="1"/>
</dbReference>
<organism evidence="2 3">
    <name type="scientific">Priestia veravalensis</name>
    <dbReference type="NCBI Taxonomy" id="1414648"/>
    <lineage>
        <taxon>Bacteria</taxon>
        <taxon>Bacillati</taxon>
        <taxon>Bacillota</taxon>
        <taxon>Bacilli</taxon>
        <taxon>Bacillales</taxon>
        <taxon>Bacillaceae</taxon>
        <taxon>Priestia</taxon>
    </lineage>
</organism>
<dbReference type="Proteomes" id="UP000053681">
    <property type="component" value="Unassembled WGS sequence"/>
</dbReference>